<accession>A0ACA9MMI0</accession>
<sequence>RGLLIYAQTQDTDSGIVSLNDTSYGWYVCSKAPTNYIVPNSAIPNDNAGLTMMAHRPGSFPQFGILTFATNYSGARQFADPNSASFIYIGNLSCATEPVLSCSPTPQTFSVLNVLCLAVSNPNACETKFSYSISFTSGIKYPALAVLTYDAQQVSNGQSETPNFGTVVKGRPPSSTQVQLGLLTYVTNYTGLQLFIDPSSSNLSSNLSYYTDLSCWQEPKLRCYQKKDPSFPTKDLLCLSVVNPHDKEIKFSLSVSFTSGVDAPSVTMSPISQGYGVAPTVNNAKPTATHSGSPNFIASGSDVGGGGTGVWLVLMGVGVASSIFTFLLS</sequence>
<protein>
    <submittedName>
        <fullName evidence="1">3206_t:CDS:1</fullName>
    </submittedName>
</protein>
<comment type="caution">
    <text evidence="1">The sequence shown here is derived from an EMBL/GenBank/DDBJ whole genome shotgun (WGS) entry which is preliminary data.</text>
</comment>
<reference evidence="1" key="1">
    <citation type="submission" date="2021-06" db="EMBL/GenBank/DDBJ databases">
        <authorList>
            <person name="Kallberg Y."/>
            <person name="Tangrot J."/>
            <person name="Rosling A."/>
        </authorList>
    </citation>
    <scope>NUCLEOTIDE SEQUENCE</scope>
    <source>
        <strain evidence="1">MA461A</strain>
    </source>
</reference>
<proteinExistence type="predicted"/>
<name>A0ACA9MMI0_9GLOM</name>
<keyword evidence="2" id="KW-1185">Reference proteome</keyword>
<dbReference type="Proteomes" id="UP000789920">
    <property type="component" value="Unassembled WGS sequence"/>
</dbReference>
<organism evidence="1 2">
    <name type="scientific">Racocetra persica</name>
    <dbReference type="NCBI Taxonomy" id="160502"/>
    <lineage>
        <taxon>Eukaryota</taxon>
        <taxon>Fungi</taxon>
        <taxon>Fungi incertae sedis</taxon>
        <taxon>Mucoromycota</taxon>
        <taxon>Glomeromycotina</taxon>
        <taxon>Glomeromycetes</taxon>
        <taxon>Diversisporales</taxon>
        <taxon>Gigasporaceae</taxon>
        <taxon>Racocetra</taxon>
    </lineage>
</organism>
<dbReference type="EMBL" id="CAJVQC010008771">
    <property type="protein sequence ID" value="CAG8596487.1"/>
    <property type="molecule type" value="Genomic_DNA"/>
</dbReference>
<gene>
    <name evidence="1" type="ORF">RPERSI_LOCUS5748</name>
</gene>
<feature type="non-terminal residue" evidence="1">
    <location>
        <position position="1"/>
    </location>
</feature>
<evidence type="ECO:0000313" key="2">
    <source>
        <dbReference type="Proteomes" id="UP000789920"/>
    </source>
</evidence>
<evidence type="ECO:0000313" key="1">
    <source>
        <dbReference type="EMBL" id="CAG8596487.1"/>
    </source>
</evidence>